<proteinExistence type="predicted"/>
<dbReference type="Proteomes" id="UP000676409">
    <property type="component" value="Chromosome"/>
</dbReference>
<keyword evidence="3" id="KW-1185">Reference proteome</keyword>
<dbReference type="GO" id="GO:0003700">
    <property type="term" value="F:DNA-binding transcription factor activity"/>
    <property type="evidence" value="ECO:0007669"/>
    <property type="project" value="InterPro"/>
</dbReference>
<dbReference type="KEGG" id="caul:KCG34_01990"/>
<dbReference type="SUPFAM" id="SSF46785">
    <property type="entry name" value="Winged helix' DNA-binding domain"/>
    <property type="match status" value="1"/>
</dbReference>
<accession>A0A975IV68</accession>
<evidence type="ECO:0000313" key="2">
    <source>
        <dbReference type="EMBL" id="QUD88682.1"/>
    </source>
</evidence>
<name>A0A975IV68_9CAUL</name>
<reference evidence="2" key="1">
    <citation type="submission" date="2021-04" db="EMBL/GenBank/DDBJ databases">
        <title>The complete genome sequence of Caulobacter sp. S6.</title>
        <authorList>
            <person name="Tang Y."/>
            <person name="Ouyang W."/>
            <person name="Liu Q."/>
            <person name="Huang B."/>
            <person name="Guo Z."/>
            <person name="Lei P."/>
        </authorList>
    </citation>
    <scope>NUCLEOTIDE SEQUENCE</scope>
    <source>
        <strain evidence="2">S6</strain>
    </source>
</reference>
<sequence>MPEPGHIRALRAWDIDDRIPDDRYAWVFAHPNFAAACRELSLRMIAAAEHDATFDGLAKDLGRYVSGVWAAYLHLTGGLTLPRLKELCAASGLLSPGRARAMLLYLQFLGFVRPVPSQRGEARRYAATPALMRAFRIQLQQALEAASLIEPATAPVAIALEDDAVLEVWLRHQGVGFFLSSSRADTEAPIIRLLYHRHAGAQLTHMLLTSAPFDGHFPPRGPARLSVAHVARQLRVSRAHIMRMLDDFERQGWVRREADGAILFQAPAAAPLRLVFATRLMGFIICAAKSALATLEQRADPPLAMPPPAHEPEAPPPLHAP</sequence>
<evidence type="ECO:0000256" key="1">
    <source>
        <dbReference type="SAM" id="MobiDB-lite"/>
    </source>
</evidence>
<feature type="region of interest" description="Disordered" evidence="1">
    <location>
        <begin position="300"/>
        <end position="321"/>
    </location>
</feature>
<dbReference type="InterPro" id="IPR036388">
    <property type="entry name" value="WH-like_DNA-bd_sf"/>
</dbReference>
<organism evidence="2 3">
    <name type="scientific">Phenylobacterium montanum</name>
    <dbReference type="NCBI Taxonomy" id="2823693"/>
    <lineage>
        <taxon>Bacteria</taxon>
        <taxon>Pseudomonadati</taxon>
        <taxon>Pseudomonadota</taxon>
        <taxon>Alphaproteobacteria</taxon>
        <taxon>Caulobacterales</taxon>
        <taxon>Caulobacteraceae</taxon>
        <taxon>Phenylobacterium</taxon>
    </lineage>
</organism>
<dbReference type="AlphaFoldDB" id="A0A975IV68"/>
<dbReference type="InterPro" id="IPR036390">
    <property type="entry name" value="WH_DNA-bd_sf"/>
</dbReference>
<gene>
    <name evidence="2" type="ORF">KCG34_01990</name>
</gene>
<dbReference type="Gene3D" id="1.10.10.10">
    <property type="entry name" value="Winged helix-like DNA-binding domain superfamily/Winged helix DNA-binding domain"/>
    <property type="match status" value="1"/>
</dbReference>
<dbReference type="EMBL" id="CP073078">
    <property type="protein sequence ID" value="QUD88682.1"/>
    <property type="molecule type" value="Genomic_DNA"/>
</dbReference>
<feature type="compositionally biased region" description="Pro residues" evidence="1">
    <location>
        <begin position="303"/>
        <end position="321"/>
    </location>
</feature>
<evidence type="ECO:0000313" key="3">
    <source>
        <dbReference type="Proteomes" id="UP000676409"/>
    </source>
</evidence>
<dbReference type="RefSeq" id="WP_211938732.1">
    <property type="nucleotide sequence ID" value="NZ_CP073078.1"/>
</dbReference>
<protein>
    <submittedName>
        <fullName evidence="2">MarR family transcriptional regulator</fullName>
    </submittedName>
</protein>